<sequence length="156" mass="16942">MPARRVEGGEPIQAAVRSVSVDAEDTGPVVGTVWAALYPALYCLDLVSLSPPPVQVSRTPAYLLHKPTQVRPADYPPRTGCQLAFDLVLTGPLHIREDLRIGCDPPEHLLGLRSYLADPQPLREQRGGPHGASSIYMLMAVVCAFNGKRLQPMHGK</sequence>
<dbReference type="Proteomes" id="UP000322234">
    <property type="component" value="Unassembled WGS sequence"/>
</dbReference>
<reference evidence="1" key="1">
    <citation type="submission" date="2019-10" db="EMBL/GenBank/DDBJ databases">
        <title>The sequence and de novo assembly of the wild yak genome.</title>
        <authorList>
            <person name="Liu Y."/>
        </authorList>
    </citation>
    <scope>NUCLEOTIDE SEQUENCE [LARGE SCALE GENOMIC DNA]</scope>
    <source>
        <strain evidence="1">WY2019</strain>
    </source>
</reference>
<keyword evidence="2" id="KW-1185">Reference proteome</keyword>
<comment type="caution">
    <text evidence="1">The sequence shown here is derived from an EMBL/GenBank/DDBJ whole genome shotgun (WGS) entry which is preliminary data.</text>
</comment>
<accession>A0A6B0RFB5</accession>
<dbReference type="AlphaFoldDB" id="A0A6B0RFB5"/>
<name>A0A6B0RFB5_9CETA</name>
<dbReference type="EMBL" id="VBQZ03000050">
    <property type="protein sequence ID" value="MXQ88859.1"/>
    <property type="molecule type" value="Genomic_DNA"/>
</dbReference>
<evidence type="ECO:0000313" key="1">
    <source>
        <dbReference type="EMBL" id="MXQ88859.1"/>
    </source>
</evidence>
<gene>
    <name evidence="1" type="ORF">E5288_WYG012195</name>
</gene>
<protein>
    <submittedName>
        <fullName evidence="1">Uncharacterized protein</fullName>
    </submittedName>
</protein>
<evidence type="ECO:0000313" key="2">
    <source>
        <dbReference type="Proteomes" id="UP000322234"/>
    </source>
</evidence>
<proteinExistence type="predicted"/>
<organism evidence="1 2">
    <name type="scientific">Bos mutus</name>
    <name type="common">wild yak</name>
    <dbReference type="NCBI Taxonomy" id="72004"/>
    <lineage>
        <taxon>Eukaryota</taxon>
        <taxon>Metazoa</taxon>
        <taxon>Chordata</taxon>
        <taxon>Craniata</taxon>
        <taxon>Vertebrata</taxon>
        <taxon>Euteleostomi</taxon>
        <taxon>Mammalia</taxon>
        <taxon>Eutheria</taxon>
        <taxon>Laurasiatheria</taxon>
        <taxon>Artiodactyla</taxon>
        <taxon>Ruminantia</taxon>
        <taxon>Pecora</taxon>
        <taxon>Bovidae</taxon>
        <taxon>Bovinae</taxon>
        <taxon>Bos</taxon>
    </lineage>
</organism>